<dbReference type="VEuPathDB" id="ToxoDB:BESB_056890"/>
<feature type="region of interest" description="Disordered" evidence="2">
    <location>
        <begin position="140"/>
        <end position="314"/>
    </location>
</feature>
<feature type="coiled-coil region" evidence="1">
    <location>
        <begin position="508"/>
        <end position="559"/>
    </location>
</feature>
<dbReference type="AlphaFoldDB" id="A0A2A9MC24"/>
<dbReference type="GeneID" id="40310618"/>
<feature type="region of interest" description="Disordered" evidence="2">
    <location>
        <begin position="415"/>
        <end position="445"/>
    </location>
</feature>
<evidence type="ECO:0000313" key="4">
    <source>
        <dbReference type="Proteomes" id="UP000224006"/>
    </source>
</evidence>
<feature type="region of interest" description="Disordered" evidence="2">
    <location>
        <begin position="81"/>
        <end position="122"/>
    </location>
</feature>
<feature type="compositionally biased region" description="Basic and acidic residues" evidence="2">
    <location>
        <begin position="433"/>
        <end position="444"/>
    </location>
</feature>
<feature type="region of interest" description="Disordered" evidence="2">
    <location>
        <begin position="567"/>
        <end position="609"/>
    </location>
</feature>
<dbReference type="GO" id="GO:0003723">
    <property type="term" value="F:RNA binding"/>
    <property type="evidence" value="ECO:0007669"/>
    <property type="project" value="InterPro"/>
</dbReference>
<evidence type="ECO:0000256" key="2">
    <source>
        <dbReference type="SAM" id="MobiDB-lite"/>
    </source>
</evidence>
<feature type="compositionally biased region" description="Low complexity" evidence="2">
    <location>
        <begin position="420"/>
        <end position="429"/>
    </location>
</feature>
<name>A0A2A9MC24_BESBE</name>
<dbReference type="KEGG" id="bbes:BESB_056890"/>
<feature type="compositionally biased region" description="Polar residues" evidence="2">
    <location>
        <begin position="88"/>
        <end position="107"/>
    </location>
</feature>
<evidence type="ECO:0008006" key="5">
    <source>
        <dbReference type="Google" id="ProtNLM"/>
    </source>
</evidence>
<dbReference type="EMBL" id="NWUJ01000004">
    <property type="protein sequence ID" value="PFH36038.1"/>
    <property type="molecule type" value="Genomic_DNA"/>
</dbReference>
<protein>
    <recommendedName>
        <fullName evidence="5">KH domain protein</fullName>
    </recommendedName>
</protein>
<sequence length="834" mass="89158">MFIGLLCCRRHSEQPKRQGSSKLLPLLAVTSFVNPLACGGRVRHQVYPFSTVAVLQSAGMERQSDRGFSAFLFPNSPFSSAPSPAGQGVTTDSAQSDTSPTAFSPSTAYPALPRRPSVSGSEGATSVLYGLANLSTMQSIRGSGNQLPSNASSRHDSTRPQLSGEGESFLPPAIGDSGGGHSNNAFLLSPSGPSCLPAPRPPGVHSSGYSQCPPPPPAASQRSSPLPSTAPTPSPVSQSQSQPAVAPSAPAAPKECPGRPQPSMLGRSLGDLFRQESAASPEHTPYGQLREQPRVSSPLVPPLRSSSALTQPPLNHYKVAAGQPGLESRDFLPDQPGQAPSEILWNFNGRGSLPFDDLIAQVHKLLRSNSTASSASSASTPRRPSGRLGEMADVLWDNKPKDNRNIWRRRCVVDGRPPEQQQQQQQQQQSAPEEGKKSEKREEDIYTSSCAGHLDLSALRAVASQCAPASRSAGFSSGGSPFEPFSEGVIQQPTTYLDQQSLAVLQELNRATIQQRMWEARLAALRQENADLQKRLALMEEAQNLLQQQNQSLRAAQHITDAAAHGTSALGSSTGRTPPHKSASSRLLAPSGYQGPDQVQSAPSPSTPVIRGSDKISVEQFLLSFPFTLTQDYPHATLKFCADHNLVVKLVGYHGKRVELLERQYCCRIQTSAQASSFPGYPNGRCVLFTGPLVSLLRACADLYAVVDTSSPGLRTNIEGYRVCLVVPGDFVGRLLRSNCAGLHALQEAGGKTVHIALGNLCVVMRGNYSERVLLIDGNIEGVCQVLESASTQLQDFLRRFSSQGGSGGGGSGHFAARYEFLDYPKRIELHLST</sequence>
<accession>A0A2A9MC24</accession>
<evidence type="ECO:0000256" key="1">
    <source>
        <dbReference type="SAM" id="Coils"/>
    </source>
</evidence>
<reference evidence="3 4" key="1">
    <citation type="submission" date="2017-09" db="EMBL/GenBank/DDBJ databases">
        <title>Genome sequencing of Besnoitia besnoiti strain Bb-Ger1.</title>
        <authorList>
            <person name="Schares G."/>
            <person name="Venepally P."/>
            <person name="Lorenzi H.A."/>
        </authorList>
    </citation>
    <scope>NUCLEOTIDE SEQUENCE [LARGE SCALE GENOMIC DNA]</scope>
    <source>
        <strain evidence="3 4">Bb-Ger1</strain>
    </source>
</reference>
<comment type="caution">
    <text evidence="3">The sequence shown here is derived from an EMBL/GenBank/DDBJ whole genome shotgun (WGS) entry which is preliminary data.</text>
</comment>
<dbReference type="SUPFAM" id="SSF54791">
    <property type="entry name" value="Eukaryotic type KH-domain (KH-domain type I)"/>
    <property type="match status" value="1"/>
</dbReference>
<feature type="compositionally biased region" description="Low complexity" evidence="2">
    <location>
        <begin position="235"/>
        <end position="253"/>
    </location>
</feature>
<feature type="compositionally biased region" description="Polar residues" evidence="2">
    <location>
        <begin position="140"/>
        <end position="152"/>
    </location>
</feature>
<evidence type="ECO:0000313" key="3">
    <source>
        <dbReference type="EMBL" id="PFH36038.1"/>
    </source>
</evidence>
<feature type="compositionally biased region" description="Low complexity" evidence="2">
    <location>
        <begin position="294"/>
        <end position="307"/>
    </location>
</feature>
<organism evidence="3 4">
    <name type="scientific">Besnoitia besnoiti</name>
    <name type="common">Apicomplexan protozoan</name>
    <dbReference type="NCBI Taxonomy" id="94643"/>
    <lineage>
        <taxon>Eukaryota</taxon>
        <taxon>Sar</taxon>
        <taxon>Alveolata</taxon>
        <taxon>Apicomplexa</taxon>
        <taxon>Conoidasida</taxon>
        <taxon>Coccidia</taxon>
        <taxon>Eucoccidiorida</taxon>
        <taxon>Eimeriorina</taxon>
        <taxon>Sarcocystidae</taxon>
        <taxon>Besnoitia</taxon>
    </lineage>
</organism>
<feature type="region of interest" description="Disordered" evidence="2">
    <location>
        <begin position="368"/>
        <end position="399"/>
    </location>
</feature>
<dbReference type="RefSeq" id="XP_029220047.1">
    <property type="nucleotide sequence ID" value="XM_029364124.1"/>
</dbReference>
<dbReference type="Proteomes" id="UP000224006">
    <property type="component" value="Chromosome IV"/>
</dbReference>
<keyword evidence="4" id="KW-1185">Reference proteome</keyword>
<dbReference type="InterPro" id="IPR036612">
    <property type="entry name" value="KH_dom_type_1_sf"/>
</dbReference>
<proteinExistence type="predicted"/>
<dbReference type="OrthoDB" id="332136at2759"/>
<gene>
    <name evidence="3" type="ORF">BESB_056890</name>
</gene>
<keyword evidence="1" id="KW-0175">Coiled coil</keyword>
<feature type="compositionally biased region" description="Low complexity" evidence="2">
    <location>
        <begin position="368"/>
        <end position="383"/>
    </location>
</feature>